<dbReference type="SUPFAM" id="SSF57716">
    <property type="entry name" value="Glucocorticoid receptor-like (DNA-binding domain)"/>
    <property type="match status" value="2"/>
</dbReference>
<evidence type="ECO:0000256" key="6">
    <source>
        <dbReference type="ARBA" id="ARBA00023163"/>
    </source>
</evidence>
<dbReference type="PANTHER" id="PTHR24082">
    <property type="entry name" value="NUCLEAR HORMONE RECEPTOR"/>
    <property type="match status" value="1"/>
</dbReference>
<dbReference type="SMART" id="SM00399">
    <property type="entry name" value="ZnF_C4"/>
    <property type="match status" value="2"/>
</dbReference>
<accession>A0A3M7SF22</accession>
<organism evidence="10 11">
    <name type="scientific">Brachionus plicatilis</name>
    <name type="common">Marine rotifer</name>
    <name type="synonym">Brachionus muelleri</name>
    <dbReference type="NCBI Taxonomy" id="10195"/>
    <lineage>
        <taxon>Eukaryota</taxon>
        <taxon>Metazoa</taxon>
        <taxon>Spiralia</taxon>
        <taxon>Gnathifera</taxon>
        <taxon>Rotifera</taxon>
        <taxon>Eurotatoria</taxon>
        <taxon>Monogononta</taxon>
        <taxon>Pseudotrocha</taxon>
        <taxon>Ploima</taxon>
        <taxon>Brachionidae</taxon>
        <taxon>Brachionus</taxon>
    </lineage>
</organism>
<evidence type="ECO:0000256" key="1">
    <source>
        <dbReference type="ARBA" id="ARBA00022723"/>
    </source>
</evidence>
<dbReference type="GO" id="GO:0030154">
    <property type="term" value="P:cell differentiation"/>
    <property type="evidence" value="ECO:0007669"/>
    <property type="project" value="TreeGrafter"/>
</dbReference>
<dbReference type="Gene3D" id="3.30.50.10">
    <property type="entry name" value="Erythroid Transcription Factor GATA-1, subunit A"/>
    <property type="match status" value="2"/>
</dbReference>
<evidence type="ECO:0000256" key="5">
    <source>
        <dbReference type="ARBA" id="ARBA00023125"/>
    </source>
</evidence>
<dbReference type="InterPro" id="IPR001628">
    <property type="entry name" value="Znf_hrmn_rcpt"/>
</dbReference>
<feature type="domain" description="Nuclear receptor" evidence="9">
    <location>
        <begin position="12"/>
        <end position="88"/>
    </location>
</feature>
<evidence type="ECO:0000256" key="4">
    <source>
        <dbReference type="ARBA" id="ARBA00023015"/>
    </source>
</evidence>
<evidence type="ECO:0000256" key="8">
    <source>
        <dbReference type="ARBA" id="ARBA00023242"/>
    </source>
</evidence>
<dbReference type="Proteomes" id="UP000276133">
    <property type="component" value="Unassembled WGS sequence"/>
</dbReference>
<dbReference type="GO" id="GO:0009755">
    <property type="term" value="P:hormone-mediated signaling pathway"/>
    <property type="evidence" value="ECO:0007669"/>
    <property type="project" value="TreeGrafter"/>
</dbReference>
<comment type="caution">
    <text evidence="10">The sequence shown here is derived from an EMBL/GenBank/DDBJ whole genome shotgun (WGS) entry which is preliminary data.</text>
</comment>
<dbReference type="STRING" id="10195.A0A3M7SF22"/>
<dbReference type="Pfam" id="PF00105">
    <property type="entry name" value="zf-C4"/>
    <property type="match status" value="2"/>
</dbReference>
<dbReference type="InterPro" id="IPR013088">
    <property type="entry name" value="Znf_NHR/GATA"/>
</dbReference>
<keyword evidence="7 10" id="KW-0675">Receptor</keyword>
<protein>
    <submittedName>
        <fullName evidence="10">Nuclear receptor 2DBD gamma</fullName>
    </submittedName>
</protein>
<evidence type="ECO:0000313" key="11">
    <source>
        <dbReference type="Proteomes" id="UP000276133"/>
    </source>
</evidence>
<keyword evidence="6" id="KW-0804">Transcription</keyword>
<dbReference type="GO" id="GO:0008270">
    <property type="term" value="F:zinc ion binding"/>
    <property type="evidence" value="ECO:0007669"/>
    <property type="project" value="UniProtKB-KW"/>
</dbReference>
<dbReference type="GO" id="GO:0004879">
    <property type="term" value="F:nuclear receptor activity"/>
    <property type="evidence" value="ECO:0007669"/>
    <property type="project" value="TreeGrafter"/>
</dbReference>
<dbReference type="InterPro" id="IPR050234">
    <property type="entry name" value="Nuclear_hormone_rcpt_NR1"/>
</dbReference>
<keyword evidence="4" id="KW-0805">Transcription regulation</keyword>
<gene>
    <name evidence="10" type="ORF">BpHYR1_019063</name>
</gene>
<dbReference type="PROSITE" id="PS00031">
    <property type="entry name" value="NUCLEAR_REC_DBD_1"/>
    <property type="match status" value="2"/>
</dbReference>
<name>A0A3M7SF22_BRAPC</name>
<keyword evidence="5" id="KW-0238">DNA-binding</keyword>
<keyword evidence="1" id="KW-0479">Metal-binding</keyword>
<evidence type="ECO:0000313" key="10">
    <source>
        <dbReference type="EMBL" id="RNA34403.1"/>
    </source>
</evidence>
<proteinExistence type="predicted"/>
<keyword evidence="2" id="KW-0863">Zinc-finger</keyword>
<dbReference type="OrthoDB" id="5771769at2759"/>
<evidence type="ECO:0000259" key="9">
    <source>
        <dbReference type="PROSITE" id="PS51030"/>
    </source>
</evidence>
<evidence type="ECO:0000256" key="2">
    <source>
        <dbReference type="ARBA" id="ARBA00022771"/>
    </source>
</evidence>
<dbReference type="GO" id="GO:0045944">
    <property type="term" value="P:positive regulation of transcription by RNA polymerase II"/>
    <property type="evidence" value="ECO:0007669"/>
    <property type="project" value="TreeGrafter"/>
</dbReference>
<dbReference type="PANTHER" id="PTHR24082:SF497">
    <property type="entry name" value="PEROXISOME PROLIFERATOR-ACTIVATED RECEPTOR GAMMA-LIKE"/>
    <property type="match status" value="1"/>
</dbReference>
<feature type="domain" description="Nuclear receptor" evidence="9">
    <location>
        <begin position="98"/>
        <end position="175"/>
    </location>
</feature>
<keyword evidence="3" id="KW-0862">Zinc</keyword>
<dbReference type="EMBL" id="REGN01001485">
    <property type="protein sequence ID" value="RNA34403.1"/>
    <property type="molecule type" value="Genomic_DNA"/>
</dbReference>
<dbReference type="AlphaFoldDB" id="A0A3M7SF22"/>
<sequence length="329" mass="37647">MSTQNYSTKEADSVCKVCGDEACNWYYGAMVCEACKKFFIRSKKEQKRKYICVANKQCNITKSTRANCQYCRFKKCVQVGLDLSKKASQIEINSLVQSLKCAVCSQQPSGIHFGVMSCEACKGFFRRSALVHSDNPLKCKSNGNQNCLELTNRSCRYCRFKKCLEAGMSLDNSKLGRTTNKVKQEIIKKKKEREIDDQFDSIQGLTKQNPCKKTRYNFQENQFNNSLSSTSSYSSTESLPQITVTYSDTTNSDQYFYQNPSYNQTLTNINYLMNNQHNFYATTNEDQLSQSQSNSFLFNPYSNSNVYSFNAPNVNQNTMSLTNFNFNSF</sequence>
<keyword evidence="11" id="KW-1185">Reference proteome</keyword>
<dbReference type="PRINTS" id="PR00047">
    <property type="entry name" value="STROIDFINGER"/>
</dbReference>
<reference evidence="10 11" key="1">
    <citation type="journal article" date="2018" name="Sci. Rep.">
        <title>Genomic signatures of local adaptation to the degree of environmental predictability in rotifers.</title>
        <authorList>
            <person name="Franch-Gras L."/>
            <person name="Hahn C."/>
            <person name="Garcia-Roger E.M."/>
            <person name="Carmona M.J."/>
            <person name="Serra M."/>
            <person name="Gomez A."/>
        </authorList>
    </citation>
    <scope>NUCLEOTIDE SEQUENCE [LARGE SCALE GENOMIC DNA]</scope>
    <source>
        <strain evidence="10">HYR1</strain>
    </source>
</reference>
<evidence type="ECO:0000256" key="3">
    <source>
        <dbReference type="ARBA" id="ARBA00022833"/>
    </source>
</evidence>
<dbReference type="GO" id="GO:0000978">
    <property type="term" value="F:RNA polymerase II cis-regulatory region sequence-specific DNA binding"/>
    <property type="evidence" value="ECO:0007669"/>
    <property type="project" value="TreeGrafter"/>
</dbReference>
<evidence type="ECO:0000256" key="7">
    <source>
        <dbReference type="ARBA" id="ARBA00023170"/>
    </source>
</evidence>
<keyword evidence="8" id="KW-0539">Nucleus</keyword>
<dbReference type="PROSITE" id="PS51030">
    <property type="entry name" value="NUCLEAR_REC_DBD_2"/>
    <property type="match status" value="2"/>
</dbReference>
<dbReference type="GO" id="GO:0000122">
    <property type="term" value="P:negative regulation of transcription by RNA polymerase II"/>
    <property type="evidence" value="ECO:0007669"/>
    <property type="project" value="TreeGrafter"/>
</dbReference>